<evidence type="ECO:0000256" key="9">
    <source>
        <dbReference type="PROSITE-ProRule" id="PRU01240"/>
    </source>
</evidence>
<dbReference type="Gene3D" id="2.60.120.260">
    <property type="entry name" value="Galactose-binding domain-like"/>
    <property type="match status" value="1"/>
</dbReference>
<dbReference type="AlphaFoldDB" id="A0A5B2ZAU0"/>
<dbReference type="InterPro" id="IPR007280">
    <property type="entry name" value="Peptidase_C_arc/bac"/>
</dbReference>
<comment type="similarity">
    <text evidence="2 9 10">Belongs to the peptidase S8 family.</text>
</comment>
<evidence type="ECO:0000256" key="1">
    <source>
        <dbReference type="ARBA" id="ARBA00004613"/>
    </source>
</evidence>
<evidence type="ECO:0000256" key="2">
    <source>
        <dbReference type="ARBA" id="ARBA00011073"/>
    </source>
</evidence>
<evidence type="ECO:0000313" key="15">
    <source>
        <dbReference type="Proteomes" id="UP000322165"/>
    </source>
</evidence>
<dbReference type="Pfam" id="PF04151">
    <property type="entry name" value="PPC"/>
    <property type="match status" value="1"/>
</dbReference>
<name>A0A5B2ZAU0_9GAMM</name>
<reference evidence="14 15" key="1">
    <citation type="submission" date="2019-09" db="EMBL/GenBank/DDBJ databases">
        <title>Arenimonas chukotkensis sp. nov., a bacterium isolated from Chukotka hot spring, Arctic region, Russia.</title>
        <authorList>
            <person name="Zayulina K.S."/>
            <person name="Prokofeva M.I."/>
            <person name="Elcheninov A.G."/>
            <person name="Novikov A."/>
            <person name="Kochetkova T.V."/>
            <person name="Kublanov I.V."/>
        </authorList>
    </citation>
    <scope>NUCLEOTIDE SEQUENCE [LARGE SCALE GENOMIC DNA]</scope>
    <source>
        <strain evidence="14 15">3729k</strain>
    </source>
</reference>
<dbReference type="InterPro" id="IPR008979">
    <property type="entry name" value="Galactose-bd-like_sf"/>
</dbReference>
<dbReference type="PRINTS" id="PR00723">
    <property type="entry name" value="SUBTILISIN"/>
</dbReference>
<dbReference type="PROSITE" id="PS51829">
    <property type="entry name" value="P_HOMO_B"/>
    <property type="match status" value="1"/>
</dbReference>
<feature type="active site" description="Charge relay system" evidence="9">
    <location>
        <position position="168"/>
    </location>
</feature>
<dbReference type="PANTHER" id="PTHR43806:SF11">
    <property type="entry name" value="CEREVISIN-RELATED"/>
    <property type="match status" value="1"/>
</dbReference>
<dbReference type="CDD" id="cd07496">
    <property type="entry name" value="Peptidases_S8_13"/>
    <property type="match status" value="1"/>
</dbReference>
<dbReference type="InterPro" id="IPR015500">
    <property type="entry name" value="Peptidase_S8_subtilisin-rel"/>
</dbReference>
<feature type="domain" description="P/Homo B" evidence="13">
    <location>
        <begin position="570"/>
        <end position="694"/>
    </location>
</feature>
<dbReference type="Proteomes" id="UP000322165">
    <property type="component" value="Unassembled WGS sequence"/>
</dbReference>
<keyword evidence="7 9" id="KW-0720">Serine protease</keyword>
<dbReference type="Pfam" id="PF01483">
    <property type="entry name" value="P_proprotein"/>
    <property type="match status" value="1"/>
</dbReference>
<dbReference type="Pfam" id="PF00082">
    <property type="entry name" value="Peptidase_S8"/>
    <property type="match status" value="1"/>
</dbReference>
<feature type="active site" description="Charge relay system" evidence="9">
    <location>
        <position position="410"/>
    </location>
</feature>
<comment type="subcellular location">
    <subcellularLocation>
        <location evidence="1">Secreted</location>
    </subcellularLocation>
</comment>
<dbReference type="EMBL" id="VUOD01000008">
    <property type="protein sequence ID" value="KAA2284261.1"/>
    <property type="molecule type" value="Genomic_DNA"/>
</dbReference>
<dbReference type="InterPro" id="IPR050131">
    <property type="entry name" value="Peptidase_S8_subtilisin-like"/>
</dbReference>
<dbReference type="Gene3D" id="2.60.120.380">
    <property type="match status" value="1"/>
</dbReference>
<evidence type="ECO:0000259" key="13">
    <source>
        <dbReference type="PROSITE" id="PS51829"/>
    </source>
</evidence>
<reference evidence="14 15" key="2">
    <citation type="submission" date="2019-09" db="EMBL/GenBank/DDBJ databases">
        <authorList>
            <person name="Mazur A."/>
        </authorList>
    </citation>
    <scope>NUCLEOTIDE SEQUENCE [LARGE SCALE GENOMIC DNA]</scope>
    <source>
        <strain evidence="14 15">3729k</strain>
    </source>
</reference>
<dbReference type="InterPro" id="IPR023827">
    <property type="entry name" value="Peptidase_S8_Asp-AS"/>
</dbReference>
<keyword evidence="6 9" id="KW-0378">Hydrolase</keyword>
<dbReference type="SUPFAM" id="SSF49785">
    <property type="entry name" value="Galactose-binding domain-like"/>
    <property type="match status" value="1"/>
</dbReference>
<protein>
    <submittedName>
        <fullName evidence="14">S8 family serine peptidase</fullName>
    </submittedName>
</protein>
<accession>A0A5B2ZAU0</accession>
<evidence type="ECO:0000256" key="7">
    <source>
        <dbReference type="ARBA" id="ARBA00022825"/>
    </source>
</evidence>
<evidence type="ECO:0000256" key="6">
    <source>
        <dbReference type="ARBA" id="ARBA00022801"/>
    </source>
</evidence>
<dbReference type="Pfam" id="PF22148">
    <property type="entry name" value="Fervidolysin_NPro-like"/>
    <property type="match status" value="1"/>
</dbReference>
<sequence length="694" mass="72991">MNSVARSLLAAAITSMLAGATLAIERSPEPAPKQLARPEAAASDRFIVKFRDSGQDPRVVAARQRALDQAAAGFGFKVQRLRETAMGADVVKLTRRLGHMETEAFLQRLRANPAVEYAEPDRRMRPAFVPNDPSYQNQWHYFDPVGGIDLPRAWDIGRGNGVVVAVIDTGITSHPDLEAKLVPGYDFIADLATANDGNGRDADPSDPGDWVEENECGDGEEAEDSSWHGTHVAGTVAAHTNNGIGVAGVAPLAKILPVRVLGKCGGWTSDIADAIVWSAGGSVSGVPANANPAEVINLSLGGEGPCGATYQNAINFAVSRGSVVVVAAGNDNTSVENHSPANCGNVIAVASTDLDGTRSSFSNAGAAIDVAAPGGGGTTGSGAQVGIASTANDGTTTPGAPAYYYYQGTSMATPHVAGVVAMMQALSPRSPAEVESILKQTAKAVPPFDCPGGCGAGKINAYAALRGVQGFLPARPIETLRNGIPVQVPAGSQGSWIRYAIPNISRGMNISFKLQYGTGNADLYVKFGSPPTLTDYDCKSSGPTNTETCKFEEMQEGNYYVYVHGASAHSGARLLVSHYARVFLNRDDYIIPDQGGGSVQSPILVLRRTGMASPRTLVRVEISHSYSGDLTLDLIGPSGRVFPLQQNQGGSTPHIIKKFWVDASSETANGTWYLRVRDDGPADTGHINQWHLRN</sequence>
<dbReference type="PROSITE" id="PS00138">
    <property type="entry name" value="SUBTILASE_SER"/>
    <property type="match status" value="1"/>
</dbReference>
<dbReference type="InterPro" id="IPR022398">
    <property type="entry name" value="Peptidase_S8_His-AS"/>
</dbReference>
<evidence type="ECO:0000256" key="11">
    <source>
        <dbReference type="SAM" id="MobiDB-lite"/>
    </source>
</evidence>
<dbReference type="RefSeq" id="WP_188310363.1">
    <property type="nucleotide sequence ID" value="NZ_VUOD01000008.1"/>
</dbReference>
<dbReference type="PROSITE" id="PS00137">
    <property type="entry name" value="SUBTILASE_HIS"/>
    <property type="match status" value="1"/>
</dbReference>
<feature type="region of interest" description="Disordered" evidence="11">
    <location>
        <begin position="194"/>
        <end position="226"/>
    </location>
</feature>
<evidence type="ECO:0000256" key="3">
    <source>
        <dbReference type="ARBA" id="ARBA00022525"/>
    </source>
</evidence>
<feature type="active site" description="Charge relay system" evidence="9">
    <location>
        <position position="228"/>
    </location>
</feature>
<comment type="caution">
    <text evidence="14">The sequence shown here is derived from an EMBL/GenBank/DDBJ whole genome shotgun (WGS) entry which is preliminary data.</text>
</comment>
<dbReference type="InterPro" id="IPR034176">
    <property type="entry name" value="Peptidases_S8_13"/>
</dbReference>
<dbReference type="InterPro" id="IPR054399">
    <property type="entry name" value="Fervidolysin-like_N_prodom"/>
</dbReference>
<feature type="compositionally biased region" description="Acidic residues" evidence="11">
    <location>
        <begin position="204"/>
        <end position="224"/>
    </location>
</feature>
<keyword evidence="8" id="KW-0865">Zymogen</keyword>
<evidence type="ECO:0000256" key="4">
    <source>
        <dbReference type="ARBA" id="ARBA00022670"/>
    </source>
</evidence>
<organism evidence="14 15">
    <name type="scientific">Arenimonas fontis</name>
    <dbReference type="NCBI Taxonomy" id="2608255"/>
    <lineage>
        <taxon>Bacteria</taxon>
        <taxon>Pseudomonadati</taxon>
        <taxon>Pseudomonadota</taxon>
        <taxon>Gammaproteobacteria</taxon>
        <taxon>Lysobacterales</taxon>
        <taxon>Lysobacteraceae</taxon>
        <taxon>Arenimonas</taxon>
    </lineage>
</organism>
<dbReference type="PROSITE" id="PS00136">
    <property type="entry name" value="SUBTILASE_ASP"/>
    <property type="match status" value="1"/>
</dbReference>
<dbReference type="SUPFAM" id="SSF52743">
    <property type="entry name" value="Subtilisin-like"/>
    <property type="match status" value="1"/>
</dbReference>
<dbReference type="GO" id="GO:0004252">
    <property type="term" value="F:serine-type endopeptidase activity"/>
    <property type="evidence" value="ECO:0007669"/>
    <property type="project" value="UniProtKB-UniRule"/>
</dbReference>
<dbReference type="InterPro" id="IPR036852">
    <property type="entry name" value="Peptidase_S8/S53_dom_sf"/>
</dbReference>
<keyword evidence="5 12" id="KW-0732">Signal</keyword>
<evidence type="ECO:0000256" key="8">
    <source>
        <dbReference type="ARBA" id="ARBA00023145"/>
    </source>
</evidence>
<keyword evidence="15" id="KW-1185">Reference proteome</keyword>
<keyword evidence="3" id="KW-0964">Secreted</keyword>
<dbReference type="InterPro" id="IPR023828">
    <property type="entry name" value="Peptidase_S8_Ser-AS"/>
</dbReference>
<evidence type="ECO:0000313" key="14">
    <source>
        <dbReference type="EMBL" id="KAA2284261.1"/>
    </source>
</evidence>
<feature type="signal peptide" evidence="12">
    <location>
        <begin position="1"/>
        <end position="23"/>
    </location>
</feature>
<dbReference type="PANTHER" id="PTHR43806">
    <property type="entry name" value="PEPTIDASE S8"/>
    <property type="match status" value="1"/>
</dbReference>
<dbReference type="InterPro" id="IPR002884">
    <property type="entry name" value="P_dom"/>
</dbReference>
<feature type="chain" id="PRO_5022804754" evidence="12">
    <location>
        <begin position="24"/>
        <end position="694"/>
    </location>
</feature>
<evidence type="ECO:0000256" key="12">
    <source>
        <dbReference type="SAM" id="SignalP"/>
    </source>
</evidence>
<gene>
    <name evidence="14" type="ORF">F0415_10220</name>
</gene>
<dbReference type="GO" id="GO:0006508">
    <property type="term" value="P:proteolysis"/>
    <property type="evidence" value="ECO:0007669"/>
    <property type="project" value="UniProtKB-KW"/>
</dbReference>
<dbReference type="PROSITE" id="PS51892">
    <property type="entry name" value="SUBTILASE"/>
    <property type="match status" value="1"/>
</dbReference>
<dbReference type="GO" id="GO:0005576">
    <property type="term" value="C:extracellular region"/>
    <property type="evidence" value="ECO:0007669"/>
    <property type="project" value="UniProtKB-SubCell"/>
</dbReference>
<evidence type="ECO:0000256" key="10">
    <source>
        <dbReference type="RuleBase" id="RU003355"/>
    </source>
</evidence>
<dbReference type="InterPro" id="IPR000209">
    <property type="entry name" value="Peptidase_S8/S53_dom"/>
</dbReference>
<dbReference type="Gene3D" id="3.40.50.200">
    <property type="entry name" value="Peptidase S8/S53 domain"/>
    <property type="match status" value="1"/>
</dbReference>
<dbReference type="FunFam" id="3.40.50.200:FF:000022">
    <property type="entry name" value="Extracellular protease"/>
    <property type="match status" value="1"/>
</dbReference>
<keyword evidence="4 9" id="KW-0645">Protease</keyword>
<evidence type="ECO:0000256" key="5">
    <source>
        <dbReference type="ARBA" id="ARBA00022729"/>
    </source>
</evidence>
<proteinExistence type="inferred from homology"/>